<dbReference type="PANTHER" id="PTHR10241:SF25">
    <property type="entry name" value="TOMOSYN, ISOFORM C"/>
    <property type="match status" value="1"/>
</dbReference>
<dbReference type="SUPFAM" id="SSF50978">
    <property type="entry name" value="WD40 repeat-like"/>
    <property type="match status" value="1"/>
</dbReference>
<evidence type="ECO:0000256" key="4">
    <source>
        <dbReference type="ARBA" id="ARBA00022490"/>
    </source>
</evidence>
<dbReference type="SUPFAM" id="SSF50998">
    <property type="entry name" value="Quinoprotein alcohol dehydrogenase-like"/>
    <property type="match status" value="1"/>
</dbReference>
<gene>
    <name evidence="8" type="ORF">AXG93_4776s1060</name>
</gene>
<sequence length="1144" mass="123893">MFIKRFLQKAGADTPAIPAGGLKASHLHPQLAAHHGIFHSASILAYEPVQRLLAVASTDGRVKLQGADGIEALLQSRRQVACKFLEVWDYERKESVYLEPWDGDITSFYVLQGSPFMLLGEHSGLVVVLQYAEEEKLLKRMSYGIPAHIPLGGLVRAGSQDAPCVVSTLAQPDVLFSRVLIAYGNGLIILWGLHENQVLAVRGGTENQRRELSNFANSLKGRAIATSKPSDDDEEEQEICCMCWVCPVGSVVAVGYTNGDILLWGLPTIIKAKGLVEMELVEGPAYSGVPIRKLDLAHGMVKMPVVGLTWCASGTSTRGASGRLYVFGGGEVGRPEALMVKSTETRANSCFVIWSVLSLDSSNPEQGGEKLLQWDLTLQGPFADMALLPPWPAGDGLCTPAAALVLLMSPGLLHVYDELSIASYFASLAEGTPSPPLPQPVPLQLHVTETNVTCAKLVLVSNDGVAARALLQMPPVTKSSVPSTLPAGTKWPISGGKQVSTGSSSHTKDICEKNVYVTGHRDGVVNFWDAASPSYNLLCSVTNQSKLGGNCPVTTMEFCSSTGLLATGDEHGMVFVYRLQKENSEVRCRFVTRDVAETEEELQKADGIFGCILVLKRHEAPIRSVALASSLFRLAVGDERGKVSMVDLQSKTVILYANCFSNHPSSILSLAFSAEYASTSIPQSPASSSPRIRSQQDPTSHVPVLYVLGKDANMVAYDGSTGIVVGQGPFKPMHSSTAVSFHLLDADGTPICLPSPSSKQVVEGGTEESESAENESNSSEEPSSVTSWTCSEAHFLLLCCTDSLRLYATSAIVQGHPVSLKKIKLEKTCCWTSAFREKTNDSGLILLFTNGDIEFRSLPDLECVKDTSLSECVKWKIELNEFLMKTLGSNIRGQLVLIDHGREVVQISCLEEDSASVQLLPQPQLYDRDVALADEHASAARNIPKKKSNIPGMEGLLKGVVGGVIKELKNALDPEVQHVHSASELPKLFSTRPFTIPLTNRPKSEVSSDNLDIDDIDVDDMPSGPTAAAEPSSGGGFGKFRWSLKGKEKTSHEAEGDRTKLFEGGKEAPKARTADDIRAKYGHQRKTQEVSSVMEMARNKLMERGEKLQGIENRTSELEDNAENFASMAEELAKRMAAKKWWEL</sequence>
<dbReference type="InterPro" id="IPR015943">
    <property type="entry name" value="WD40/YVTN_repeat-like_dom_sf"/>
</dbReference>
<comment type="caution">
    <text evidence="8">The sequence shown here is derived from an EMBL/GenBank/DDBJ whole genome shotgun (WGS) entry which is preliminary data.</text>
</comment>
<dbReference type="GO" id="GO:0045159">
    <property type="term" value="F:myosin II binding"/>
    <property type="evidence" value="ECO:0007669"/>
    <property type="project" value="TreeGrafter"/>
</dbReference>
<dbReference type="GO" id="GO:0005737">
    <property type="term" value="C:cytoplasm"/>
    <property type="evidence" value="ECO:0007669"/>
    <property type="project" value="UniProtKB-SubCell"/>
</dbReference>
<dbReference type="PANTHER" id="PTHR10241">
    <property type="entry name" value="LETHAL 2 GIANT LARVAE PROTEIN"/>
    <property type="match status" value="1"/>
</dbReference>
<feature type="compositionally biased region" description="Low complexity" evidence="6">
    <location>
        <begin position="774"/>
        <end position="785"/>
    </location>
</feature>
<dbReference type="AlphaFoldDB" id="A0A176VS82"/>
<reference evidence="8" key="1">
    <citation type="submission" date="2016-03" db="EMBL/GenBank/DDBJ databases">
        <title>Mechanisms controlling the formation of the plant cell surface in tip-growing cells are functionally conserved among land plants.</title>
        <authorList>
            <person name="Honkanen S."/>
            <person name="Jones V.A."/>
            <person name="Morieri G."/>
            <person name="Champion C."/>
            <person name="Hetherington A.J."/>
            <person name="Kelly S."/>
            <person name="Saint-Marcoux D."/>
            <person name="Proust H."/>
            <person name="Prescott H."/>
            <person name="Dolan L."/>
        </authorList>
    </citation>
    <scope>NUCLEOTIDE SEQUENCE [LARGE SCALE GENOMIC DNA]</scope>
    <source>
        <tissue evidence="8">Whole gametophyte</tissue>
    </source>
</reference>
<feature type="region of interest" description="Disordered" evidence="6">
    <location>
        <begin position="1000"/>
        <end position="1057"/>
    </location>
</feature>
<dbReference type="Gene3D" id="1.20.5.110">
    <property type="match status" value="1"/>
</dbReference>
<evidence type="ECO:0000259" key="7">
    <source>
        <dbReference type="PROSITE" id="PS50892"/>
    </source>
</evidence>
<dbReference type="InterPro" id="IPR001680">
    <property type="entry name" value="WD40_rpt"/>
</dbReference>
<dbReference type="Gene3D" id="2.130.10.10">
    <property type="entry name" value="YVTN repeat-like/Quinoprotein amine dehydrogenase"/>
    <property type="match status" value="1"/>
</dbReference>
<proteinExistence type="inferred from homology"/>
<dbReference type="SUPFAM" id="SSF58038">
    <property type="entry name" value="SNARE fusion complex"/>
    <property type="match status" value="1"/>
</dbReference>
<evidence type="ECO:0000256" key="2">
    <source>
        <dbReference type="ARBA" id="ARBA00008070"/>
    </source>
</evidence>
<organism evidence="8 9">
    <name type="scientific">Marchantia polymorpha subsp. ruderalis</name>
    <dbReference type="NCBI Taxonomy" id="1480154"/>
    <lineage>
        <taxon>Eukaryota</taxon>
        <taxon>Viridiplantae</taxon>
        <taxon>Streptophyta</taxon>
        <taxon>Embryophyta</taxon>
        <taxon>Marchantiophyta</taxon>
        <taxon>Marchantiopsida</taxon>
        <taxon>Marchantiidae</taxon>
        <taxon>Marchantiales</taxon>
        <taxon>Marchantiaceae</taxon>
        <taxon>Marchantia</taxon>
    </lineage>
</organism>
<dbReference type="Pfam" id="PF00957">
    <property type="entry name" value="Synaptobrevin"/>
    <property type="match status" value="1"/>
</dbReference>
<dbReference type="GO" id="GO:0005096">
    <property type="term" value="F:GTPase activator activity"/>
    <property type="evidence" value="ECO:0007669"/>
    <property type="project" value="TreeGrafter"/>
</dbReference>
<dbReference type="EMBL" id="LVLJ01002789">
    <property type="protein sequence ID" value="OAE23724.1"/>
    <property type="molecule type" value="Genomic_DNA"/>
</dbReference>
<feature type="compositionally biased region" description="Acidic residues" evidence="6">
    <location>
        <begin position="1011"/>
        <end position="1020"/>
    </location>
</feature>
<evidence type="ECO:0000313" key="9">
    <source>
        <dbReference type="Proteomes" id="UP000077202"/>
    </source>
</evidence>
<feature type="region of interest" description="Disordered" evidence="6">
    <location>
        <begin position="752"/>
        <end position="785"/>
    </location>
</feature>
<accession>A0A176VS82</accession>
<keyword evidence="9" id="KW-1185">Reference proteome</keyword>
<dbReference type="CDD" id="cd15873">
    <property type="entry name" value="R-SNARE_STXBP5_6"/>
    <property type="match status" value="1"/>
</dbReference>
<feature type="compositionally biased region" description="Basic and acidic residues" evidence="6">
    <location>
        <begin position="1045"/>
        <end position="1057"/>
    </location>
</feature>
<keyword evidence="3" id="KW-0268">Exocytosis</keyword>
<dbReference type="InterPro" id="IPR036322">
    <property type="entry name" value="WD40_repeat_dom_sf"/>
</dbReference>
<comment type="subcellular location">
    <subcellularLocation>
        <location evidence="1">Cytoplasm</location>
    </subcellularLocation>
</comment>
<dbReference type="PROSITE" id="PS50892">
    <property type="entry name" value="V_SNARE"/>
    <property type="match status" value="1"/>
</dbReference>
<name>A0A176VS82_MARPO</name>
<protein>
    <recommendedName>
        <fullName evidence="7">V-SNARE coiled-coil homology domain-containing protein</fullName>
    </recommendedName>
</protein>
<feature type="domain" description="V-SNARE coiled-coil homology" evidence="7">
    <location>
        <begin position="1079"/>
        <end position="1143"/>
    </location>
</feature>
<comment type="similarity">
    <text evidence="2">Belongs to the WD repeat L(2)GL family.</text>
</comment>
<dbReference type="InterPro" id="IPR011047">
    <property type="entry name" value="Quinoprotein_ADH-like_sf"/>
</dbReference>
<dbReference type="InterPro" id="IPR042855">
    <property type="entry name" value="V_SNARE_CC"/>
</dbReference>
<keyword evidence="4" id="KW-0963">Cytoplasm</keyword>
<dbReference type="Proteomes" id="UP000077202">
    <property type="component" value="Unassembled WGS sequence"/>
</dbReference>
<evidence type="ECO:0000256" key="1">
    <source>
        <dbReference type="ARBA" id="ARBA00004496"/>
    </source>
</evidence>
<dbReference type="GO" id="GO:0006893">
    <property type="term" value="P:Golgi to plasma membrane transport"/>
    <property type="evidence" value="ECO:0007669"/>
    <property type="project" value="TreeGrafter"/>
</dbReference>
<dbReference type="GO" id="GO:0005886">
    <property type="term" value="C:plasma membrane"/>
    <property type="evidence" value="ECO:0007669"/>
    <property type="project" value="TreeGrafter"/>
</dbReference>
<evidence type="ECO:0000256" key="5">
    <source>
        <dbReference type="PROSITE-ProRule" id="PRU00290"/>
    </source>
</evidence>
<dbReference type="GO" id="GO:0006887">
    <property type="term" value="P:exocytosis"/>
    <property type="evidence" value="ECO:0007669"/>
    <property type="project" value="UniProtKB-KW"/>
</dbReference>
<evidence type="ECO:0000313" key="8">
    <source>
        <dbReference type="EMBL" id="OAE23724.1"/>
    </source>
</evidence>
<dbReference type="SMART" id="SM00320">
    <property type="entry name" value="WD40"/>
    <property type="match status" value="5"/>
</dbReference>
<keyword evidence="5" id="KW-0175">Coiled coil</keyword>
<dbReference type="GO" id="GO:0019905">
    <property type="term" value="F:syntaxin binding"/>
    <property type="evidence" value="ECO:0007669"/>
    <property type="project" value="TreeGrafter"/>
</dbReference>
<evidence type="ECO:0000256" key="6">
    <source>
        <dbReference type="SAM" id="MobiDB-lite"/>
    </source>
</evidence>
<evidence type="ECO:0000256" key="3">
    <source>
        <dbReference type="ARBA" id="ARBA00022483"/>
    </source>
</evidence>